<evidence type="ECO:0000313" key="3">
    <source>
        <dbReference type="Proteomes" id="UP000184111"/>
    </source>
</evidence>
<feature type="compositionally biased region" description="Polar residues" evidence="1">
    <location>
        <begin position="1"/>
        <end position="12"/>
    </location>
</feature>
<gene>
    <name evidence="2" type="ORF">SAMN05216499_102463</name>
</gene>
<accession>A0A1M6XMK1</accession>
<dbReference type="EMBL" id="FRBI01000002">
    <property type="protein sequence ID" value="SHL07194.1"/>
    <property type="molecule type" value="Genomic_DNA"/>
</dbReference>
<evidence type="ECO:0000256" key="1">
    <source>
        <dbReference type="SAM" id="MobiDB-lite"/>
    </source>
</evidence>
<dbReference type="RefSeq" id="WP_143172469.1">
    <property type="nucleotide sequence ID" value="NZ_FRBI01000002.1"/>
</dbReference>
<keyword evidence="3" id="KW-1185">Reference proteome</keyword>
<proteinExistence type="predicted"/>
<reference evidence="2 3" key="1">
    <citation type="submission" date="2016-11" db="EMBL/GenBank/DDBJ databases">
        <authorList>
            <person name="Jaros S."/>
            <person name="Januszkiewicz K."/>
            <person name="Wedrychowicz H."/>
        </authorList>
    </citation>
    <scope>NUCLEOTIDE SEQUENCE [LARGE SCALE GENOMIC DNA]</scope>
    <source>
        <strain evidence="2 3">CGMCC 4.2025</strain>
    </source>
</reference>
<feature type="compositionally biased region" description="Basic and acidic residues" evidence="1">
    <location>
        <begin position="39"/>
        <end position="59"/>
    </location>
</feature>
<sequence>MRNTSIETPRTSGGTGPATDRTPGTTDQSADGDPQQDQQLRDQEQKDREQADLQQKDPQKTATQPAVEREPGRPVTTSQSTERPAAGTSATTGRDGEQSAAAKSATTGRDGAERSEAAKSATPGRDGDERSAAAKSAGTAHGTDERAAAGSAAAHTTASSATETAPGADVAGRLGRRMDHAIGGFVDDPRRAVREADDVLDEAIKHVARLIESRRSALRSGCKDGAGTEELRVALTRYRDMTDELLAL</sequence>
<feature type="region of interest" description="Disordered" evidence="1">
    <location>
        <begin position="1"/>
        <end position="173"/>
    </location>
</feature>
<organism evidence="2 3">
    <name type="scientific">Actinacidiphila paucisporea</name>
    <dbReference type="NCBI Taxonomy" id="310782"/>
    <lineage>
        <taxon>Bacteria</taxon>
        <taxon>Bacillati</taxon>
        <taxon>Actinomycetota</taxon>
        <taxon>Actinomycetes</taxon>
        <taxon>Kitasatosporales</taxon>
        <taxon>Streptomycetaceae</taxon>
        <taxon>Actinacidiphila</taxon>
    </lineage>
</organism>
<name>A0A1M6XMK1_9ACTN</name>
<feature type="compositionally biased region" description="Polar residues" evidence="1">
    <location>
        <begin position="75"/>
        <end position="92"/>
    </location>
</feature>
<dbReference type="AlphaFoldDB" id="A0A1M6XMK1"/>
<feature type="compositionally biased region" description="Low complexity" evidence="1">
    <location>
        <begin position="148"/>
        <end position="168"/>
    </location>
</feature>
<protein>
    <submittedName>
        <fullName evidence="2">Uncharacterized protein</fullName>
    </submittedName>
</protein>
<evidence type="ECO:0000313" key="2">
    <source>
        <dbReference type="EMBL" id="SHL07194.1"/>
    </source>
</evidence>
<dbReference type="Proteomes" id="UP000184111">
    <property type="component" value="Unassembled WGS sequence"/>
</dbReference>
<dbReference type="STRING" id="310782.SAMN05216499_102463"/>
<dbReference type="OrthoDB" id="3217284at2"/>